<dbReference type="GO" id="GO:0005856">
    <property type="term" value="C:cytoskeleton"/>
    <property type="evidence" value="ECO:0007669"/>
    <property type="project" value="InterPro"/>
</dbReference>
<evidence type="ECO:0000313" key="4">
    <source>
        <dbReference type="EMBL" id="CAD5125553.1"/>
    </source>
</evidence>
<organism evidence="4 5">
    <name type="scientific">Dimorphilus gyrociliatus</name>
    <dbReference type="NCBI Taxonomy" id="2664684"/>
    <lineage>
        <taxon>Eukaryota</taxon>
        <taxon>Metazoa</taxon>
        <taxon>Spiralia</taxon>
        <taxon>Lophotrochozoa</taxon>
        <taxon>Annelida</taxon>
        <taxon>Polychaeta</taxon>
        <taxon>Polychaeta incertae sedis</taxon>
        <taxon>Dinophilidae</taxon>
        <taxon>Dimorphilus</taxon>
    </lineage>
</organism>
<keyword evidence="2" id="KW-0677">Repeat</keyword>
<proteinExistence type="predicted"/>
<comment type="caution">
    <text evidence="4">The sequence shown here is derived from an EMBL/GenBank/DDBJ whole genome shotgun (WGS) entry which is preliminary data.</text>
</comment>
<dbReference type="EMBL" id="CAJFCJ010000027">
    <property type="protein sequence ID" value="CAD5125553.1"/>
    <property type="molecule type" value="Genomic_DNA"/>
</dbReference>
<dbReference type="SMART" id="SM00250">
    <property type="entry name" value="PLEC"/>
    <property type="match status" value="3"/>
</dbReference>
<reference evidence="4 5" key="1">
    <citation type="submission" date="2020-08" db="EMBL/GenBank/DDBJ databases">
        <authorList>
            <person name="Hejnol A."/>
        </authorList>
    </citation>
    <scope>NUCLEOTIDE SEQUENCE [LARGE SCALE GENOMIC DNA]</scope>
</reference>
<evidence type="ECO:0000256" key="3">
    <source>
        <dbReference type="SAM" id="MobiDB-lite"/>
    </source>
</evidence>
<feature type="compositionally biased region" description="Low complexity" evidence="3">
    <location>
        <begin position="516"/>
        <end position="540"/>
    </location>
</feature>
<feature type="region of interest" description="Disordered" evidence="3">
    <location>
        <begin position="513"/>
        <end position="540"/>
    </location>
</feature>
<dbReference type="SUPFAM" id="SSF75399">
    <property type="entry name" value="Plakin repeat"/>
    <property type="match status" value="1"/>
</dbReference>
<keyword evidence="5" id="KW-1185">Reference proteome</keyword>
<evidence type="ECO:0000256" key="2">
    <source>
        <dbReference type="ARBA" id="ARBA00022737"/>
    </source>
</evidence>
<gene>
    <name evidence="4" type="ORF">DGYR_LOCUS12907</name>
</gene>
<keyword evidence="1" id="KW-0597">Phosphoprotein</keyword>
<dbReference type="GO" id="GO:0045104">
    <property type="term" value="P:intermediate filament cytoskeleton organization"/>
    <property type="evidence" value="ECO:0007669"/>
    <property type="project" value="InterPro"/>
</dbReference>
<dbReference type="OrthoDB" id="18740at2759"/>
<dbReference type="Gene3D" id="1.20.58.60">
    <property type="match status" value="1"/>
</dbReference>
<dbReference type="InterPro" id="IPR043197">
    <property type="entry name" value="Plakin"/>
</dbReference>
<name>A0A7I8WBN1_9ANNE</name>
<dbReference type="Gene3D" id="2.30.30.40">
    <property type="entry name" value="SH3 Domains"/>
    <property type="match status" value="1"/>
</dbReference>
<evidence type="ECO:0000256" key="1">
    <source>
        <dbReference type="ARBA" id="ARBA00022553"/>
    </source>
</evidence>
<dbReference type="InterPro" id="IPR035915">
    <property type="entry name" value="Plakin_repeat_sf"/>
</dbReference>
<protein>
    <submittedName>
        <fullName evidence="4">DgyrCDS13756</fullName>
    </submittedName>
</protein>
<evidence type="ECO:0000313" key="5">
    <source>
        <dbReference type="Proteomes" id="UP000549394"/>
    </source>
</evidence>
<sequence length="853" mass="96514">MSSVKNVIMQSNLSPKKEDNSTVKKCLDYICKEKEKIYETPYGVTKKNCEETLDALKTESLKNSVKKIVDDSCKKVNASDEERLKSAFADFMALISRKLVCVQNIQGVANLENSVTDFMSKVDLSSRYLIDIRKQHETIGENVQVDRLNTFLPPNAHDCIHSVSDAWNWIQILMECVSIQLKHSSDYHQFFHEIQESGPYFNKDLEKLLECMECKNVSGDLAYAKELCDDMKKIVDDLKRWRIKSVNWLSKSLTIVPIDQRVKPIVEGRPIPGIILRKQAENTDLRENEDILIEKNEGNEWKIKNCKGESFLVPNCCVTIPTPCDDAVDAATYLQLRLLEAWTMAVKKVGKRVIVFLLAVLAPAYTGEEIEAMRKTNEIDKNRFVNCLDGAEDELSGIWKDYNYFVQLQERFLAAKMIMKGGEEISTEDGDSPTALVVQTQAIDNIIKVYKELVDGWKAYAMTVDASRRPKLMLVVDRWQHFKFVTSEYATKFWHANLDLTDEEKSIAGLNKRLSNHNSNQDNNANNNNYNSNNNNSNDNIVNKLHVANEESIQPVHEEMLSAEVATDVMTEGQMDEVESTDYAMGSEVRTAETEQLDSIEGEEQKTFIIRSVFDPDVNEQISLHDAIKKGVICPERGVYITKEGKDIPIPVAMSDGKIIVEFQKTRRAKEKKSTLGIITLKTIRERDAIIEQVKDVEANQFFNKQTAITSGLLNDQLGLFFNTKTGTELTINEAVKAGYIVLSKQEPEESVEAYAVRGVVDRKKVKVITFFEAVQKGIIDRDSGLFLDTSNGDKLYIADAIARGFLKARKVDDPNSLDVDPSNRMVIDKTNLIKKKLLGSLKVISAFKSGNH</sequence>
<dbReference type="InterPro" id="IPR001101">
    <property type="entry name" value="Plectin_repeat"/>
</dbReference>
<accession>A0A7I8WBN1</accession>
<dbReference type="PANTHER" id="PTHR23169">
    <property type="entry name" value="ENVOPLAKIN"/>
    <property type="match status" value="1"/>
</dbReference>
<dbReference type="Gene3D" id="3.90.1290.10">
    <property type="entry name" value="Plakin repeat"/>
    <property type="match status" value="1"/>
</dbReference>
<dbReference type="AlphaFoldDB" id="A0A7I8WBN1"/>
<dbReference type="Proteomes" id="UP000549394">
    <property type="component" value="Unassembled WGS sequence"/>
</dbReference>